<dbReference type="InterPro" id="IPR036388">
    <property type="entry name" value="WH-like_DNA-bd_sf"/>
</dbReference>
<dbReference type="Pfam" id="PF01418">
    <property type="entry name" value="HTH_6"/>
    <property type="match status" value="1"/>
</dbReference>
<dbReference type="InterPro" id="IPR046348">
    <property type="entry name" value="SIS_dom_sf"/>
</dbReference>
<dbReference type="Gene3D" id="1.10.10.10">
    <property type="entry name" value="Winged helix-like DNA-binding domain superfamily/Winged helix DNA-binding domain"/>
    <property type="match status" value="1"/>
</dbReference>
<keyword evidence="2" id="KW-1185">Reference proteome</keyword>
<dbReference type="InterPro" id="IPR035472">
    <property type="entry name" value="RpiR-like_SIS"/>
</dbReference>
<dbReference type="AlphaFoldDB" id="A0A7X5F265"/>
<comment type="caution">
    <text evidence="1">The sequence shown here is derived from an EMBL/GenBank/DDBJ whole genome shotgun (WGS) entry which is preliminary data.</text>
</comment>
<evidence type="ECO:0000313" key="1">
    <source>
        <dbReference type="EMBL" id="NBN78408.1"/>
    </source>
</evidence>
<dbReference type="Gene3D" id="3.40.50.10490">
    <property type="entry name" value="Glucose-6-phosphate isomerase like protein, domain 1"/>
    <property type="match status" value="1"/>
</dbReference>
<dbReference type="GO" id="GO:0097367">
    <property type="term" value="F:carbohydrate derivative binding"/>
    <property type="evidence" value="ECO:0007669"/>
    <property type="project" value="InterPro"/>
</dbReference>
<dbReference type="Proteomes" id="UP000586722">
    <property type="component" value="Unassembled WGS sequence"/>
</dbReference>
<dbReference type="GO" id="GO:0003677">
    <property type="term" value="F:DNA binding"/>
    <property type="evidence" value="ECO:0007669"/>
    <property type="project" value="UniProtKB-KW"/>
</dbReference>
<sequence length="298" mass="31755">MQDPASTDPVTQALGDLISRHAGRLTDADTRLLDVLVQDPVRAAMENGKDVSFRAGVHPASAVRLARRLGFKGYPEFKSFLQASLIEGGTDFESPAARMAARLVRAEEGGLLASLIDSEIAALNLVRSHVSDQDIRAFSSTLAGARRVHVFGRGHSAALSALIALRLNRSGYDTVDLGSQMHQLPEALERLAPGDVLWLLAFRRASPLVNDLSRLAGARGVSVLALTDLQGIRIDPAPRHQIAVSRGQPGESQSLVVPMTIANAVILDLAAIDDGRSIRALNGFRSFRSASGLPPALL</sequence>
<dbReference type="InterPro" id="IPR001347">
    <property type="entry name" value="SIS_dom"/>
</dbReference>
<organism evidence="1 2">
    <name type="scientific">Pannonibacter tanglangensis</name>
    <dbReference type="NCBI Taxonomy" id="2750084"/>
    <lineage>
        <taxon>Bacteria</taxon>
        <taxon>Pseudomonadati</taxon>
        <taxon>Pseudomonadota</taxon>
        <taxon>Alphaproteobacteria</taxon>
        <taxon>Hyphomicrobiales</taxon>
        <taxon>Stappiaceae</taxon>
        <taxon>Pannonibacter</taxon>
    </lineage>
</organism>
<proteinExistence type="predicted"/>
<evidence type="ECO:0000313" key="2">
    <source>
        <dbReference type="Proteomes" id="UP000586722"/>
    </source>
</evidence>
<dbReference type="InterPro" id="IPR047640">
    <property type="entry name" value="RpiR-like"/>
</dbReference>
<dbReference type="GO" id="GO:1901135">
    <property type="term" value="P:carbohydrate derivative metabolic process"/>
    <property type="evidence" value="ECO:0007669"/>
    <property type="project" value="InterPro"/>
</dbReference>
<dbReference type="GO" id="GO:0003700">
    <property type="term" value="F:DNA-binding transcription factor activity"/>
    <property type="evidence" value="ECO:0007669"/>
    <property type="project" value="InterPro"/>
</dbReference>
<reference evidence="2" key="1">
    <citation type="submission" date="2020-01" db="EMBL/GenBank/DDBJ databases">
        <authorList>
            <person name="Fang Y."/>
            <person name="Sun R."/>
            <person name="Nie L."/>
            <person name="He J."/>
            <person name="Hao L."/>
            <person name="Wang L."/>
            <person name="Su S."/>
            <person name="Lv E."/>
            <person name="Zhang Z."/>
            <person name="Xie R."/>
            <person name="Liu H."/>
        </authorList>
    </citation>
    <scope>NUCLEOTIDE SEQUENCE [LARGE SCALE GENOMIC DNA]</scope>
    <source>
        <strain evidence="2">XCT-53</strain>
    </source>
</reference>
<dbReference type="InterPro" id="IPR000281">
    <property type="entry name" value="HTH_RpiR"/>
</dbReference>
<dbReference type="PANTHER" id="PTHR30514">
    <property type="entry name" value="GLUCOKINASE"/>
    <property type="match status" value="1"/>
</dbReference>
<dbReference type="SUPFAM" id="SSF46689">
    <property type="entry name" value="Homeodomain-like"/>
    <property type="match status" value="1"/>
</dbReference>
<accession>A0A7X5F265</accession>
<dbReference type="PROSITE" id="PS51071">
    <property type="entry name" value="HTH_RPIR"/>
    <property type="match status" value="1"/>
</dbReference>
<dbReference type="Pfam" id="PF01380">
    <property type="entry name" value="SIS"/>
    <property type="match status" value="1"/>
</dbReference>
<protein>
    <submittedName>
        <fullName evidence="1">SIS domain-containing protein</fullName>
    </submittedName>
</protein>
<dbReference type="PROSITE" id="PS51464">
    <property type="entry name" value="SIS"/>
    <property type="match status" value="1"/>
</dbReference>
<dbReference type="EMBL" id="JAABLQ010000001">
    <property type="protein sequence ID" value="NBN78408.1"/>
    <property type="molecule type" value="Genomic_DNA"/>
</dbReference>
<dbReference type="SUPFAM" id="SSF53697">
    <property type="entry name" value="SIS domain"/>
    <property type="match status" value="1"/>
</dbReference>
<dbReference type="PANTHER" id="PTHR30514:SF18">
    <property type="entry name" value="RPIR-FAMILY TRANSCRIPTIONAL REGULATOR"/>
    <property type="match status" value="1"/>
</dbReference>
<dbReference type="InterPro" id="IPR009057">
    <property type="entry name" value="Homeodomain-like_sf"/>
</dbReference>
<gene>
    <name evidence="1" type="ORF">GWI72_09030</name>
</gene>
<dbReference type="RefSeq" id="WP_161674124.1">
    <property type="nucleotide sequence ID" value="NZ_JAABLP010000001.1"/>
</dbReference>
<name>A0A7X5F265_9HYPH</name>
<dbReference type="CDD" id="cd05013">
    <property type="entry name" value="SIS_RpiR"/>
    <property type="match status" value="1"/>
</dbReference>